<dbReference type="STRING" id="1190417.SAMN05660690_4542"/>
<evidence type="ECO:0000256" key="1">
    <source>
        <dbReference type="ARBA" id="ARBA00023015"/>
    </source>
</evidence>
<name>A0A1G6VQ55_9ACTN</name>
<dbReference type="AlphaFoldDB" id="A0A1G6VQ55"/>
<feature type="domain" description="HTH tetR-type" evidence="5">
    <location>
        <begin position="15"/>
        <end position="75"/>
    </location>
</feature>
<keyword evidence="1" id="KW-0805">Transcription regulation</keyword>
<keyword evidence="7" id="KW-1185">Reference proteome</keyword>
<proteinExistence type="predicted"/>
<sequence>MSALVVPEDMTEDDAARRVRILLALAGCMAEKGYRATTISDIARAGRVSKTVVYAHFRDKEHCLLELYTHASDKVLAAVRDAQGAAAAAGLPWRERLRSAVQAYVELLAANPAVAWAALVEVQAAGRPALTLRRRVIDRYVELLCDVAADLAGRHPDQVRPVDRALVLAAVGGLNELMLARVERGEVTALADDTDVATEVLVRLLGRRC</sequence>
<dbReference type="Proteomes" id="UP000199416">
    <property type="component" value="Unassembled WGS sequence"/>
</dbReference>
<protein>
    <submittedName>
        <fullName evidence="6">Transcriptional regulator, TetR family</fullName>
    </submittedName>
</protein>
<evidence type="ECO:0000256" key="3">
    <source>
        <dbReference type="ARBA" id="ARBA00023163"/>
    </source>
</evidence>
<dbReference type="PANTHER" id="PTHR30055:SF234">
    <property type="entry name" value="HTH-TYPE TRANSCRIPTIONAL REGULATOR BETI"/>
    <property type="match status" value="1"/>
</dbReference>
<dbReference type="RefSeq" id="WP_091369314.1">
    <property type="nucleotide sequence ID" value="NZ_FMZF01000009.1"/>
</dbReference>
<dbReference type="InterPro" id="IPR023772">
    <property type="entry name" value="DNA-bd_HTH_TetR-type_CS"/>
</dbReference>
<dbReference type="PROSITE" id="PS01081">
    <property type="entry name" value="HTH_TETR_1"/>
    <property type="match status" value="1"/>
</dbReference>
<organism evidence="6 7">
    <name type="scientific">Geodermatophilus telluris</name>
    <dbReference type="NCBI Taxonomy" id="1190417"/>
    <lineage>
        <taxon>Bacteria</taxon>
        <taxon>Bacillati</taxon>
        <taxon>Actinomycetota</taxon>
        <taxon>Actinomycetes</taxon>
        <taxon>Geodermatophilales</taxon>
        <taxon>Geodermatophilaceae</taxon>
        <taxon>Geodermatophilus</taxon>
    </lineage>
</organism>
<evidence type="ECO:0000256" key="4">
    <source>
        <dbReference type="PROSITE-ProRule" id="PRU00335"/>
    </source>
</evidence>
<dbReference type="InterPro" id="IPR050109">
    <property type="entry name" value="HTH-type_TetR-like_transc_reg"/>
</dbReference>
<dbReference type="EMBL" id="FMZF01000009">
    <property type="protein sequence ID" value="SDD55563.1"/>
    <property type="molecule type" value="Genomic_DNA"/>
</dbReference>
<dbReference type="SUPFAM" id="SSF46689">
    <property type="entry name" value="Homeodomain-like"/>
    <property type="match status" value="1"/>
</dbReference>
<accession>A0A1G6VQ55</accession>
<dbReference type="GO" id="GO:0003700">
    <property type="term" value="F:DNA-binding transcription factor activity"/>
    <property type="evidence" value="ECO:0007669"/>
    <property type="project" value="TreeGrafter"/>
</dbReference>
<keyword evidence="3" id="KW-0804">Transcription</keyword>
<dbReference type="InterPro" id="IPR009057">
    <property type="entry name" value="Homeodomain-like_sf"/>
</dbReference>
<gene>
    <name evidence="6" type="ORF">SAMN05660690_4542</name>
</gene>
<dbReference type="InterPro" id="IPR001647">
    <property type="entry name" value="HTH_TetR"/>
</dbReference>
<keyword evidence="2 4" id="KW-0238">DNA-binding</keyword>
<evidence type="ECO:0000313" key="6">
    <source>
        <dbReference type="EMBL" id="SDD55563.1"/>
    </source>
</evidence>
<evidence type="ECO:0000256" key="2">
    <source>
        <dbReference type="ARBA" id="ARBA00023125"/>
    </source>
</evidence>
<dbReference type="Gene3D" id="1.10.357.10">
    <property type="entry name" value="Tetracycline Repressor, domain 2"/>
    <property type="match status" value="1"/>
</dbReference>
<reference evidence="7" key="1">
    <citation type="submission" date="2016-10" db="EMBL/GenBank/DDBJ databases">
        <authorList>
            <person name="Varghese N."/>
            <person name="Submissions S."/>
        </authorList>
    </citation>
    <scope>NUCLEOTIDE SEQUENCE [LARGE SCALE GENOMIC DNA]</scope>
    <source>
        <strain evidence="7">DSM 45421</strain>
    </source>
</reference>
<dbReference type="PROSITE" id="PS50977">
    <property type="entry name" value="HTH_TETR_2"/>
    <property type="match status" value="1"/>
</dbReference>
<dbReference type="Pfam" id="PF00440">
    <property type="entry name" value="TetR_N"/>
    <property type="match status" value="1"/>
</dbReference>
<evidence type="ECO:0000259" key="5">
    <source>
        <dbReference type="PROSITE" id="PS50977"/>
    </source>
</evidence>
<dbReference type="OrthoDB" id="5242485at2"/>
<evidence type="ECO:0000313" key="7">
    <source>
        <dbReference type="Proteomes" id="UP000199416"/>
    </source>
</evidence>
<dbReference type="GO" id="GO:0000976">
    <property type="term" value="F:transcription cis-regulatory region binding"/>
    <property type="evidence" value="ECO:0007669"/>
    <property type="project" value="TreeGrafter"/>
</dbReference>
<feature type="DNA-binding region" description="H-T-H motif" evidence="4">
    <location>
        <begin position="38"/>
        <end position="57"/>
    </location>
</feature>
<dbReference type="PANTHER" id="PTHR30055">
    <property type="entry name" value="HTH-TYPE TRANSCRIPTIONAL REGULATOR RUTR"/>
    <property type="match status" value="1"/>
</dbReference>